<evidence type="ECO:0000313" key="4">
    <source>
        <dbReference type="Proteomes" id="UP000693970"/>
    </source>
</evidence>
<keyword evidence="1" id="KW-1133">Transmembrane helix</keyword>
<dbReference type="OrthoDB" id="5402974at2759"/>
<dbReference type="Pfam" id="PF16983">
    <property type="entry name" value="MFS_MOT1"/>
    <property type="match status" value="2"/>
</dbReference>
<evidence type="ECO:0000313" key="3">
    <source>
        <dbReference type="EMBL" id="KAG7362270.1"/>
    </source>
</evidence>
<protein>
    <submittedName>
        <fullName evidence="3">Sulfate transporter</fullName>
    </submittedName>
</protein>
<feature type="transmembrane region" description="Helical" evidence="1">
    <location>
        <begin position="200"/>
        <end position="223"/>
    </location>
</feature>
<keyword evidence="1" id="KW-0812">Transmembrane</keyword>
<keyword evidence="1" id="KW-0472">Membrane</keyword>
<evidence type="ECO:0000313" key="2">
    <source>
        <dbReference type="EMBL" id="KAG7337874.1"/>
    </source>
</evidence>
<gene>
    <name evidence="2" type="ORF">IV203_017751</name>
    <name evidence="3" type="ORF">IV203_025936</name>
</gene>
<accession>A0A9K3LH24</accession>
<dbReference type="GO" id="GO:0015098">
    <property type="term" value="F:molybdate ion transmembrane transporter activity"/>
    <property type="evidence" value="ECO:0007669"/>
    <property type="project" value="InterPro"/>
</dbReference>
<comment type="caution">
    <text evidence="3">The sequence shown here is derived from an EMBL/GenBank/DDBJ whole genome shotgun (WGS) entry which is preliminary data.</text>
</comment>
<feature type="transmembrane region" description="Helical" evidence="1">
    <location>
        <begin position="383"/>
        <end position="400"/>
    </location>
</feature>
<dbReference type="AlphaFoldDB" id="A0A9K3LH24"/>
<evidence type="ECO:0000256" key="1">
    <source>
        <dbReference type="SAM" id="Phobius"/>
    </source>
</evidence>
<dbReference type="EMBL" id="JAGRRH010000071">
    <property type="protein sequence ID" value="KAG7337874.1"/>
    <property type="molecule type" value="Genomic_DNA"/>
</dbReference>
<feature type="transmembrane region" description="Helical" evidence="1">
    <location>
        <begin position="346"/>
        <end position="363"/>
    </location>
</feature>
<sequence>MNNIPESGQSSDNKKVLDCAASPFSLSDRPVQPSNDGLLVRTATEAESEENVENHDLIRSITWSALCQKLTLPELSGACGDFGTLIPLLVAMARNRTIYLAPTLFLSGIVHIVTGCYWDIPIPLQPMKAIASLAIAQELTRTQVTVAGVGMGVCFLLLSVKNMIDIVNRWIPISVIGGLQLGVGWKLALKGIKLIQGLPWWFVSSIDCITMSVLCGLLCLYGLKRGPQTVQQIQSVADTPMSIRTFCKSCWTQPPVGIVLFLIGISLATVQLVRHDQDAETQVVTSEPLITNALRDVNSVDWRIGILSGTLTQLPLTTLNSCLSLCLLAQTLFPTHKSHCVSRRSICISIGLVNCCLCPLGMMPTCHGAGGLAAQHRLGASSGVSMIILGLFKIFMGLMASQGLLLRVLDALPVSVLGVLLVLAGHELGATGVIKVATTYLGREGNRSDSGEDAMVVCMITALVIVGTGHTHVGALCGWIACAIYGGGEIPFRSCCSFRRDEHIDLEVLENANSRGEYSRIEHRSDA</sequence>
<reference evidence="3" key="2">
    <citation type="submission" date="2021-04" db="EMBL/GenBank/DDBJ databases">
        <authorList>
            <person name="Podell S."/>
        </authorList>
    </citation>
    <scope>NUCLEOTIDE SEQUENCE</scope>
    <source>
        <strain evidence="3">Hildebrandi</strain>
    </source>
</reference>
<feature type="transmembrane region" description="Helical" evidence="1">
    <location>
        <begin position="412"/>
        <end position="434"/>
    </location>
</feature>
<dbReference type="InterPro" id="IPR031563">
    <property type="entry name" value="MOT1/MOT2"/>
</dbReference>
<organism evidence="3 4">
    <name type="scientific">Nitzschia inconspicua</name>
    <dbReference type="NCBI Taxonomy" id="303405"/>
    <lineage>
        <taxon>Eukaryota</taxon>
        <taxon>Sar</taxon>
        <taxon>Stramenopiles</taxon>
        <taxon>Ochrophyta</taxon>
        <taxon>Bacillariophyta</taxon>
        <taxon>Bacillariophyceae</taxon>
        <taxon>Bacillariophycidae</taxon>
        <taxon>Bacillariales</taxon>
        <taxon>Bacillariaceae</taxon>
        <taxon>Nitzschia</taxon>
    </lineage>
</organism>
<reference evidence="3" key="1">
    <citation type="journal article" date="2021" name="Sci. Rep.">
        <title>Diploid genomic architecture of Nitzschia inconspicua, an elite biomass production diatom.</title>
        <authorList>
            <person name="Oliver A."/>
            <person name="Podell S."/>
            <person name="Pinowska A."/>
            <person name="Traller J.C."/>
            <person name="Smith S.R."/>
            <person name="McClure R."/>
            <person name="Beliaev A."/>
            <person name="Bohutskyi P."/>
            <person name="Hill E.A."/>
            <person name="Rabines A."/>
            <person name="Zheng H."/>
            <person name="Allen L.Z."/>
            <person name="Kuo A."/>
            <person name="Grigoriev I.V."/>
            <person name="Allen A.E."/>
            <person name="Hazlebeck D."/>
            <person name="Allen E.E."/>
        </authorList>
    </citation>
    <scope>NUCLEOTIDE SEQUENCE</scope>
    <source>
        <strain evidence="3">Hildebrandi</strain>
    </source>
</reference>
<feature type="transmembrane region" description="Helical" evidence="1">
    <location>
        <begin position="98"/>
        <end position="120"/>
    </location>
</feature>
<dbReference type="Proteomes" id="UP000693970">
    <property type="component" value="Unassembled WGS sequence"/>
</dbReference>
<dbReference type="PANTHER" id="PTHR31970">
    <property type="match status" value="1"/>
</dbReference>
<keyword evidence="4" id="KW-1185">Reference proteome</keyword>
<dbReference type="EMBL" id="JAGRRH010000012">
    <property type="protein sequence ID" value="KAG7362270.1"/>
    <property type="molecule type" value="Genomic_DNA"/>
</dbReference>
<feature type="transmembrane region" description="Helical" evidence="1">
    <location>
        <begin position="140"/>
        <end position="158"/>
    </location>
</feature>
<feature type="transmembrane region" description="Helical" evidence="1">
    <location>
        <begin position="170"/>
        <end position="188"/>
    </location>
</feature>
<name>A0A9K3LH24_9STRA</name>
<dbReference type="PANTHER" id="PTHR31970:SF9">
    <property type="entry name" value="MOLYBDATE TRANSPORTER 2"/>
    <property type="match status" value="1"/>
</dbReference>
<proteinExistence type="predicted"/>
<feature type="transmembrane region" description="Helical" evidence="1">
    <location>
        <begin position="454"/>
        <end position="484"/>
    </location>
</feature>